<dbReference type="EMBL" id="CAXDID020000429">
    <property type="protein sequence ID" value="CAL6090608.1"/>
    <property type="molecule type" value="Genomic_DNA"/>
</dbReference>
<keyword evidence="3" id="KW-1185">Reference proteome</keyword>
<name>A0AA86U8B0_9EUKA</name>
<dbReference type="Proteomes" id="UP001642409">
    <property type="component" value="Unassembled WGS sequence"/>
</dbReference>
<sequence>MLILGILKSRVFFQQSLFKQLVSTQAYSLNFGSVCNQKMLINKQMITYCEKHADLSSVSENTQIISALESPMYYNMYTTKTQDVKLNLTIQHSDLPSFTLFGLSSQISVKNSQLAVKLPQHLAQGALICLDCDFDSTSSVFTFQAHGLNVSGLVQRGQNQLQIEASLIQFRLGGNDVGGLIFESKTTSLSLSSCNISGYIFNSKTNGSLINSVYDAIQISAQSVQICVNVKDKIGAGANLAQITGDITDNCQICGENFIAYGICLETLDQGSLVDNQLVCQTGFVFEGEKCICPDGQIQNGSSCINILETTSEIKKDQKDLQTNLTTMNLTIVDLNKIVEEQNDLIKSQTEIIKQLTQQLICSSVQGYSIVDDQCVQITCSTVGQQSINGICQCTIINAVVKDNSCQCPDNSNIIDNACVCQLSGQVMQKGQCVCHTKNAFVDNDACTCGVNALNISNSCSCPKFSTLVQGICTCDYTNAYINGDSCICPFDSNLIDKICTCPTNSTLQGQSCVCNVIPDQIMSNGVCICQTKDAFLLQDVCSCGTYALNVSNICSCPLNSVIIDGVCTCQIMGQSMVKGICSCPDNSNIIDNACVCQLSGQVMQKGQCVCHTKNAFVDNDACTCGVNALNISNSCSCPKFSTLVQGICTCDYKNAYIDGDSCVCPANSKLIDNICQCPTGQTVADNQCKYVVNNTQVDDVQCQQQVYINSFDILDITHTIMNPANFSGGYVFASSTVVQNAFIDVSDNVYLSTISPLFGGQTTFQNIKVQVGTNSFQSGSLLSSGTTITIQNMNIISKSGCQITVSSALNVIQQSSSSASINTLLVNLSCVMAAGNITLIKSVTGVINVSNYQIAGTYQSKGCLSMIGILLQAATVTIQTVNFMPYQYNSGTYSSYFMSYVVSSSVNIANITLAIGSDSNFVIANQYSGSLSFGGVIQYLSGTSLTIYQVILDCYQIYNSDTAKNSGFLMGYVTNQGNLYGILIQNLCLMQRVQSTKRFEAFGFIGWQENGNISVQQSLVNFTVQGNYFAAFGLIGYVNSGCVYTEFINVKPTVLIGVGSNSYGDTGSLFGQQRATNCLIHNAIIVFSNQNSNSQVTSGSIMGYTNSCNMEFKNITTKDSSISSNQGAGGLIGWSDQITVTISNSTIKNVKINAKSNYGIITGNNDGHSAQGSTKYFITTTQTLGNYINNVLQPDCANITNNYSMNQCT</sequence>
<proteinExistence type="predicted"/>
<evidence type="ECO:0000313" key="1">
    <source>
        <dbReference type="EMBL" id="CAI9942836.1"/>
    </source>
</evidence>
<reference evidence="1" key="1">
    <citation type="submission" date="2023-06" db="EMBL/GenBank/DDBJ databases">
        <authorList>
            <person name="Kurt Z."/>
        </authorList>
    </citation>
    <scope>NUCLEOTIDE SEQUENCE</scope>
</reference>
<accession>A0AA86U8B0</accession>
<reference evidence="2 3" key="2">
    <citation type="submission" date="2024-07" db="EMBL/GenBank/DDBJ databases">
        <authorList>
            <person name="Akdeniz Z."/>
        </authorList>
    </citation>
    <scope>NUCLEOTIDE SEQUENCE [LARGE SCALE GENOMIC DNA]</scope>
</reference>
<dbReference type="AlphaFoldDB" id="A0AA86U8B0"/>
<dbReference type="EMBL" id="CATOUU010000708">
    <property type="protein sequence ID" value="CAI9942836.1"/>
    <property type="molecule type" value="Genomic_DNA"/>
</dbReference>
<evidence type="ECO:0000313" key="3">
    <source>
        <dbReference type="Proteomes" id="UP001642409"/>
    </source>
</evidence>
<gene>
    <name evidence="1" type="ORF">HINF_LOCUS30481</name>
    <name evidence="2" type="ORF">HINF_LOCUS65391</name>
</gene>
<organism evidence="1">
    <name type="scientific">Hexamita inflata</name>
    <dbReference type="NCBI Taxonomy" id="28002"/>
    <lineage>
        <taxon>Eukaryota</taxon>
        <taxon>Metamonada</taxon>
        <taxon>Diplomonadida</taxon>
        <taxon>Hexamitidae</taxon>
        <taxon>Hexamitinae</taxon>
        <taxon>Hexamita</taxon>
    </lineage>
</organism>
<evidence type="ECO:0000313" key="2">
    <source>
        <dbReference type="EMBL" id="CAL6090608.1"/>
    </source>
</evidence>
<protein>
    <submittedName>
        <fullName evidence="1">Uncharacterized protein</fullName>
    </submittedName>
</protein>
<comment type="caution">
    <text evidence="1">The sequence shown here is derived from an EMBL/GenBank/DDBJ whole genome shotgun (WGS) entry which is preliminary data.</text>
</comment>